<evidence type="ECO:0008006" key="3">
    <source>
        <dbReference type="Google" id="ProtNLM"/>
    </source>
</evidence>
<name>A0ABT2MA40_9MYCO</name>
<gene>
    <name evidence="1" type="ORF">N4S67_06335</name>
</gene>
<dbReference type="EMBL" id="JAODWD010000002">
    <property type="protein sequence ID" value="MCT7658035.1"/>
    <property type="molecule type" value="Genomic_DNA"/>
</dbReference>
<dbReference type="RefSeq" id="WP_260992125.1">
    <property type="nucleotide sequence ID" value="NZ_JAODWD010000002.1"/>
</dbReference>
<evidence type="ECO:0000313" key="2">
    <source>
        <dbReference type="Proteomes" id="UP001206639"/>
    </source>
</evidence>
<keyword evidence="2" id="KW-1185">Reference proteome</keyword>
<sequence length="150" mass="16350">MALVRRQWELSRGMKFSGLEEAALAVHEDLISWMRKAADISSSERARLGFYLTSYGVDLMGAKRYDDAYDTQTEGITLLRALMSAGEDCASVLVSALQLHAQLAALSGDRPAQRSRLEEALTVIDSAGAADWVDEARTEIQAKLDAADNA</sequence>
<accession>A0ABT2MA40</accession>
<protein>
    <recommendedName>
        <fullName evidence="3">DNA-binding protein</fullName>
    </recommendedName>
</protein>
<proteinExistence type="predicted"/>
<dbReference type="Proteomes" id="UP001206639">
    <property type="component" value="Unassembled WGS sequence"/>
</dbReference>
<comment type="caution">
    <text evidence="1">The sequence shown here is derived from an EMBL/GenBank/DDBJ whole genome shotgun (WGS) entry which is preliminary data.</text>
</comment>
<reference evidence="2" key="1">
    <citation type="submission" date="2023-07" db="EMBL/GenBank/DDBJ databases">
        <authorList>
            <person name="Deng Y."/>
            <person name="Zhang Y.-Q."/>
        </authorList>
    </citation>
    <scope>NUCLEOTIDE SEQUENCE [LARGE SCALE GENOMIC DNA]</scope>
    <source>
        <strain evidence="2">CPCC 205710</strain>
    </source>
</reference>
<organism evidence="1 2">
    <name type="scientific">Mycobacterium deserti</name>
    <dbReference type="NCBI Taxonomy" id="2978347"/>
    <lineage>
        <taxon>Bacteria</taxon>
        <taxon>Bacillati</taxon>
        <taxon>Actinomycetota</taxon>
        <taxon>Actinomycetes</taxon>
        <taxon>Mycobacteriales</taxon>
        <taxon>Mycobacteriaceae</taxon>
        <taxon>Mycobacterium</taxon>
    </lineage>
</organism>
<evidence type="ECO:0000313" key="1">
    <source>
        <dbReference type="EMBL" id="MCT7658035.1"/>
    </source>
</evidence>